<proteinExistence type="predicted"/>
<dbReference type="SMART" id="SM00342">
    <property type="entry name" value="HTH_ARAC"/>
    <property type="match status" value="1"/>
</dbReference>
<dbReference type="GO" id="GO:0003700">
    <property type="term" value="F:DNA-binding transcription factor activity"/>
    <property type="evidence" value="ECO:0007669"/>
    <property type="project" value="InterPro"/>
</dbReference>
<evidence type="ECO:0000256" key="3">
    <source>
        <dbReference type="ARBA" id="ARBA00023163"/>
    </source>
</evidence>
<keyword evidence="2" id="KW-0238">DNA-binding</keyword>
<keyword evidence="3" id="KW-0804">Transcription</keyword>
<dbReference type="Pfam" id="PF12625">
    <property type="entry name" value="Arabinose_bd"/>
    <property type="match status" value="1"/>
</dbReference>
<dbReference type="EMBL" id="VWNA01000003">
    <property type="protein sequence ID" value="MQT15463.1"/>
    <property type="molecule type" value="Genomic_DNA"/>
</dbReference>
<keyword evidence="6" id="KW-1185">Reference proteome</keyword>
<gene>
    <name evidence="5" type="ORF">F0357_22975</name>
</gene>
<evidence type="ECO:0000313" key="5">
    <source>
        <dbReference type="EMBL" id="MQT15463.1"/>
    </source>
</evidence>
<dbReference type="PROSITE" id="PS01124">
    <property type="entry name" value="HTH_ARAC_FAMILY_2"/>
    <property type="match status" value="1"/>
</dbReference>
<evidence type="ECO:0000256" key="1">
    <source>
        <dbReference type="ARBA" id="ARBA00023015"/>
    </source>
</evidence>
<reference evidence="5 6" key="1">
    <citation type="submission" date="2019-09" db="EMBL/GenBank/DDBJ databases">
        <title>Segnochrobactrum spirostomi gen. nov., sp. nov., isolated from the ciliate Spirostomum cf. yagiui and description of a novel family, Segnochrobactraceae fam. nov. within the order Rhizobiales of the class Alphaproteobacteria.</title>
        <authorList>
            <person name="Akter S."/>
            <person name="Shazib S.U.A."/>
            <person name="Shin M.K."/>
        </authorList>
    </citation>
    <scope>NUCLEOTIDE SEQUENCE [LARGE SCALE GENOMIC DNA]</scope>
    <source>
        <strain evidence="5 6">Sp-1</strain>
    </source>
</reference>
<evidence type="ECO:0000313" key="6">
    <source>
        <dbReference type="Proteomes" id="UP000332515"/>
    </source>
</evidence>
<evidence type="ECO:0000256" key="2">
    <source>
        <dbReference type="ARBA" id="ARBA00023125"/>
    </source>
</evidence>
<keyword evidence="1" id="KW-0805">Transcription regulation</keyword>
<protein>
    <submittedName>
        <fullName evidence="5">AraC family transcriptional regulator</fullName>
    </submittedName>
</protein>
<organism evidence="5 6">
    <name type="scientific">Segnochrobactrum spirostomi</name>
    <dbReference type="NCBI Taxonomy" id="2608987"/>
    <lineage>
        <taxon>Bacteria</taxon>
        <taxon>Pseudomonadati</taxon>
        <taxon>Pseudomonadota</taxon>
        <taxon>Alphaproteobacteria</taxon>
        <taxon>Hyphomicrobiales</taxon>
        <taxon>Segnochrobactraceae</taxon>
        <taxon>Segnochrobactrum</taxon>
    </lineage>
</organism>
<dbReference type="GO" id="GO:0005829">
    <property type="term" value="C:cytosol"/>
    <property type="evidence" value="ECO:0007669"/>
    <property type="project" value="TreeGrafter"/>
</dbReference>
<evidence type="ECO:0000259" key="4">
    <source>
        <dbReference type="PROSITE" id="PS01124"/>
    </source>
</evidence>
<dbReference type="Gene3D" id="1.10.10.60">
    <property type="entry name" value="Homeodomain-like"/>
    <property type="match status" value="1"/>
</dbReference>
<dbReference type="InterPro" id="IPR009057">
    <property type="entry name" value="Homeodomain-like_sf"/>
</dbReference>
<dbReference type="PANTHER" id="PTHR47894">
    <property type="entry name" value="HTH-TYPE TRANSCRIPTIONAL REGULATOR GADX"/>
    <property type="match status" value="1"/>
</dbReference>
<sequence length="343" mass="37217">MWDRHPVRLSLLHMVPGVAEDRGVALTPLLARAGLSDGEMFGREAVVARAQVCTLLHHLAHRSGDPTIGLDLAAAADPVRLRMAGQALFAGRTLRECLAGLTRQMPDLQGGVTVEVDERDGTARWRHTFSDSDREHAAVLNDGVTGFMVGAFEAITGLARQDLRVELPHRASAPARLYEDKLGAPVTFGPGEGIVLSFDVAWLDRPNRLIRGVAPDFSEAVEALVPNAVWLDDSELPAVIDRLFESAAFSGTLSLIDTAQSLGVAPRTLQRRLAGLGTSFEVQLDAWRRARARAYLGDAGLQVATIARALGYGDPAHFIRAFRRWEGRTPLAFRRAVLRDASA</sequence>
<dbReference type="Pfam" id="PF12833">
    <property type="entry name" value="HTH_18"/>
    <property type="match status" value="1"/>
</dbReference>
<accession>A0A6A7Y845</accession>
<dbReference type="InterPro" id="IPR032687">
    <property type="entry name" value="AraC-type_N"/>
</dbReference>
<dbReference type="Proteomes" id="UP000332515">
    <property type="component" value="Unassembled WGS sequence"/>
</dbReference>
<dbReference type="RefSeq" id="WP_153490806.1">
    <property type="nucleotide sequence ID" value="NZ_VWNA01000003.1"/>
</dbReference>
<comment type="caution">
    <text evidence="5">The sequence shown here is derived from an EMBL/GenBank/DDBJ whole genome shotgun (WGS) entry which is preliminary data.</text>
</comment>
<dbReference type="GO" id="GO:0000976">
    <property type="term" value="F:transcription cis-regulatory region binding"/>
    <property type="evidence" value="ECO:0007669"/>
    <property type="project" value="TreeGrafter"/>
</dbReference>
<dbReference type="AlphaFoldDB" id="A0A6A7Y845"/>
<name>A0A6A7Y845_9HYPH</name>
<dbReference type="InterPro" id="IPR018060">
    <property type="entry name" value="HTH_AraC"/>
</dbReference>
<dbReference type="PANTHER" id="PTHR47894:SF1">
    <property type="entry name" value="HTH-TYPE TRANSCRIPTIONAL REGULATOR VQSM"/>
    <property type="match status" value="1"/>
</dbReference>
<dbReference type="SUPFAM" id="SSF46689">
    <property type="entry name" value="Homeodomain-like"/>
    <property type="match status" value="1"/>
</dbReference>
<feature type="domain" description="HTH araC/xylS-type" evidence="4">
    <location>
        <begin position="234"/>
        <end position="336"/>
    </location>
</feature>